<gene>
    <name evidence="19" type="ORF">RDWZM_009331</name>
</gene>
<dbReference type="EC" id="1.14.11.18" evidence="15"/>
<comment type="cofactor">
    <cofactor evidence="1">
        <name>L-ascorbate</name>
        <dbReference type="ChEBI" id="CHEBI:38290"/>
    </cofactor>
</comment>
<comment type="subcellular location">
    <subcellularLocation>
        <location evidence="3">Target cell membrane</location>
    </subcellularLocation>
</comment>
<evidence type="ECO:0000256" key="11">
    <source>
        <dbReference type="ARBA" id="ARBA00023002"/>
    </source>
</evidence>
<dbReference type="Pfam" id="PF12796">
    <property type="entry name" value="Ank_2"/>
    <property type="match status" value="1"/>
</dbReference>
<comment type="cofactor">
    <cofactor evidence="2">
        <name>Fe cation</name>
        <dbReference type="ChEBI" id="CHEBI:24875"/>
    </cofactor>
</comment>
<dbReference type="Gene3D" id="2.60.120.620">
    <property type="entry name" value="q2cbj1_9rhob like domain"/>
    <property type="match status" value="1"/>
</dbReference>
<dbReference type="SUPFAM" id="SSF48403">
    <property type="entry name" value="Ankyrin repeat"/>
    <property type="match status" value="1"/>
</dbReference>
<dbReference type="Gene3D" id="1.25.40.20">
    <property type="entry name" value="Ankyrin repeat-containing domain"/>
    <property type="match status" value="1"/>
</dbReference>
<evidence type="ECO:0000256" key="5">
    <source>
        <dbReference type="ARBA" id="ARBA00005830"/>
    </source>
</evidence>
<dbReference type="PANTHER" id="PTHR21308:SF1">
    <property type="entry name" value="PHYTANOYL-COA DIOXYGENASE, PEROXISOMAL"/>
    <property type="match status" value="1"/>
</dbReference>
<comment type="caution">
    <text evidence="19">The sequence shown here is derived from an EMBL/GenBank/DDBJ whole genome shotgun (WGS) entry which is preliminary data.</text>
</comment>
<keyword evidence="14" id="KW-1053">Target membrane</keyword>
<comment type="similarity">
    <text evidence="5">Belongs to the PhyH family.</text>
</comment>
<dbReference type="GO" id="GO:0001561">
    <property type="term" value="P:fatty acid alpha-oxidation"/>
    <property type="evidence" value="ECO:0007669"/>
    <property type="project" value="InterPro"/>
</dbReference>
<evidence type="ECO:0000256" key="12">
    <source>
        <dbReference type="ARBA" id="ARBA00023004"/>
    </source>
</evidence>
<keyword evidence="13" id="KW-0800">Toxin</keyword>
<dbReference type="GO" id="GO:0048244">
    <property type="term" value="F:phytanoyl-CoA dioxygenase activity"/>
    <property type="evidence" value="ECO:0007669"/>
    <property type="project" value="UniProtKB-EC"/>
</dbReference>
<keyword evidence="20" id="KW-1185">Reference proteome</keyword>
<evidence type="ECO:0000256" key="3">
    <source>
        <dbReference type="ARBA" id="ARBA00004175"/>
    </source>
</evidence>
<accession>A0A9Q0M363</accession>
<dbReference type="FunFam" id="2.60.120.620:FF:000012">
    <property type="entry name" value="Phytanoyl-CoA dioxygenase, peroxisomal"/>
    <property type="match status" value="1"/>
</dbReference>
<dbReference type="PROSITE" id="PS50088">
    <property type="entry name" value="ANK_REPEAT"/>
    <property type="match status" value="1"/>
</dbReference>
<feature type="repeat" description="ANK" evidence="18">
    <location>
        <begin position="36"/>
        <end position="68"/>
    </location>
</feature>
<dbReference type="GO" id="GO:0005777">
    <property type="term" value="C:peroxisome"/>
    <property type="evidence" value="ECO:0007669"/>
    <property type="project" value="UniProtKB-ARBA"/>
</dbReference>
<evidence type="ECO:0000313" key="20">
    <source>
        <dbReference type="Proteomes" id="UP001142055"/>
    </source>
</evidence>
<keyword evidence="10" id="KW-0223">Dioxygenase</keyword>
<keyword evidence="12" id="KW-0408">Iron</keyword>
<dbReference type="InterPro" id="IPR047128">
    <property type="entry name" value="PhyH"/>
</dbReference>
<protein>
    <recommendedName>
        <fullName evidence="15">phytanoyl-CoA dioxygenase</fullName>
        <ecNumber evidence="15">1.14.11.18</ecNumber>
    </recommendedName>
    <alternativeName>
        <fullName evidence="16">Phytanic acid oxidase</fullName>
    </alternativeName>
    <alternativeName>
        <fullName evidence="17">Phytanoyl-CoA alpha-hydroxylase</fullName>
    </alternativeName>
</protein>
<keyword evidence="13" id="KW-0638">Presynaptic neurotoxin</keyword>
<keyword evidence="18" id="KW-0040">ANK repeat</keyword>
<keyword evidence="13" id="KW-0528">Neurotoxin</keyword>
<evidence type="ECO:0000256" key="17">
    <source>
        <dbReference type="ARBA" id="ARBA00034924"/>
    </source>
</evidence>
<keyword evidence="7" id="KW-1052">Target cell membrane</keyword>
<dbReference type="GO" id="GO:0044231">
    <property type="term" value="C:host cell presynaptic membrane"/>
    <property type="evidence" value="ECO:0007669"/>
    <property type="project" value="UniProtKB-KW"/>
</dbReference>
<dbReference type="GO" id="GO:0031418">
    <property type="term" value="F:L-ascorbic acid binding"/>
    <property type="evidence" value="ECO:0007669"/>
    <property type="project" value="UniProtKB-KW"/>
</dbReference>
<dbReference type="GO" id="GO:0046872">
    <property type="term" value="F:metal ion binding"/>
    <property type="evidence" value="ECO:0007669"/>
    <property type="project" value="UniProtKB-KW"/>
</dbReference>
<dbReference type="InterPro" id="IPR036770">
    <property type="entry name" value="Ankyrin_rpt-contain_sf"/>
</dbReference>
<evidence type="ECO:0000256" key="15">
    <source>
        <dbReference type="ARBA" id="ARBA00034809"/>
    </source>
</evidence>
<dbReference type="GO" id="GO:0044218">
    <property type="term" value="C:other organism cell membrane"/>
    <property type="evidence" value="ECO:0007669"/>
    <property type="project" value="UniProtKB-KW"/>
</dbReference>
<sequence length="444" mass="50831">MRGILCDQCGFSISRPQDLVLRSHIYGINVNESNNVGLTPLHYAVQTCSLQTVSLIVWLGGDISAKDYYGRTAYDFAILYGNKGMLPMLTPTGCCKIGRFNVWMNLLLYIRKLRYITGSRFQELRYWSQFVVLRLLKNNGHGQIRSLSSYRYTLNNDLLSKKERDSYEENGFLVIRNVVDGSLLERWNQRFNDYAAGKVEPNPLMLLQRELATAKTKTLNERTLYKIGELYNDDVLFEYCEHKKVLDYVECFTGPNIMAIHTMLINKPPDSGTKSSRHPLHQDLHYFPNRPADRIVCAWTAMERITRDNGCLVAVPGSHRGEHLEHGYPDWEGGVNKLYFGIKDMSTLNDRTHVTMEAGDTIFFHPLLIHGSGMNRTSGFRKAISCHYSTADCEFIDVKGTIQEELANETLETMGKRFGDIKLDYATFWKLRARLVRGVGGYEV</sequence>
<dbReference type="InterPro" id="IPR008775">
    <property type="entry name" value="Phytyl_CoA_dOase-like"/>
</dbReference>
<evidence type="ECO:0000256" key="9">
    <source>
        <dbReference type="ARBA" id="ARBA00022896"/>
    </source>
</evidence>
<evidence type="ECO:0000256" key="18">
    <source>
        <dbReference type="PROSITE-ProRule" id="PRU00023"/>
    </source>
</evidence>
<evidence type="ECO:0000256" key="1">
    <source>
        <dbReference type="ARBA" id="ARBA00001961"/>
    </source>
</evidence>
<comment type="pathway">
    <text evidence="4">Lipid metabolism; fatty acid metabolism.</text>
</comment>
<name>A0A9Q0M363_BLOTA</name>
<keyword evidence="14" id="KW-0472">Membrane</keyword>
<reference evidence="19" key="1">
    <citation type="submission" date="2022-12" db="EMBL/GenBank/DDBJ databases">
        <title>Genome assemblies of Blomia tropicalis.</title>
        <authorList>
            <person name="Cui Y."/>
        </authorList>
    </citation>
    <scope>NUCLEOTIDE SEQUENCE</scope>
    <source>
        <tissue evidence="19">Adult mites</tissue>
    </source>
</reference>
<keyword evidence="9" id="KW-0847">Vitamin C</keyword>
<keyword evidence="8" id="KW-0479">Metal-binding</keyword>
<evidence type="ECO:0000256" key="10">
    <source>
        <dbReference type="ARBA" id="ARBA00022964"/>
    </source>
</evidence>
<keyword evidence="6" id="KW-0268">Exocytosis</keyword>
<evidence type="ECO:0000256" key="14">
    <source>
        <dbReference type="ARBA" id="ARBA00023298"/>
    </source>
</evidence>
<dbReference type="Proteomes" id="UP001142055">
    <property type="component" value="Chromosome 3"/>
</dbReference>
<evidence type="ECO:0000256" key="16">
    <source>
        <dbReference type="ARBA" id="ARBA00034921"/>
    </source>
</evidence>
<evidence type="ECO:0000256" key="13">
    <source>
        <dbReference type="ARBA" id="ARBA00023028"/>
    </source>
</evidence>
<evidence type="ECO:0000256" key="8">
    <source>
        <dbReference type="ARBA" id="ARBA00022723"/>
    </source>
</evidence>
<dbReference type="PANTHER" id="PTHR21308">
    <property type="entry name" value="PHYTANOYL-COA ALPHA-HYDROXYLASE"/>
    <property type="match status" value="1"/>
</dbReference>
<dbReference type="GO" id="GO:0006887">
    <property type="term" value="P:exocytosis"/>
    <property type="evidence" value="ECO:0007669"/>
    <property type="project" value="UniProtKB-KW"/>
</dbReference>
<dbReference type="AlphaFoldDB" id="A0A9Q0M363"/>
<evidence type="ECO:0000256" key="2">
    <source>
        <dbReference type="ARBA" id="ARBA00001962"/>
    </source>
</evidence>
<dbReference type="PROSITE" id="PS50297">
    <property type="entry name" value="ANK_REP_REGION"/>
    <property type="match status" value="1"/>
</dbReference>
<proteinExistence type="inferred from homology"/>
<evidence type="ECO:0000313" key="19">
    <source>
        <dbReference type="EMBL" id="KAJ6218174.1"/>
    </source>
</evidence>
<keyword evidence="11" id="KW-0560">Oxidoreductase</keyword>
<dbReference type="Pfam" id="PF05721">
    <property type="entry name" value="PhyH"/>
    <property type="match status" value="1"/>
</dbReference>
<dbReference type="EMBL" id="JAPWDV010000003">
    <property type="protein sequence ID" value="KAJ6218174.1"/>
    <property type="molecule type" value="Genomic_DNA"/>
</dbReference>
<evidence type="ECO:0000256" key="6">
    <source>
        <dbReference type="ARBA" id="ARBA00022483"/>
    </source>
</evidence>
<dbReference type="SUPFAM" id="SSF51197">
    <property type="entry name" value="Clavaminate synthase-like"/>
    <property type="match status" value="1"/>
</dbReference>
<dbReference type="InterPro" id="IPR002110">
    <property type="entry name" value="Ankyrin_rpt"/>
</dbReference>
<evidence type="ECO:0000256" key="7">
    <source>
        <dbReference type="ARBA" id="ARBA00022537"/>
    </source>
</evidence>
<organism evidence="19 20">
    <name type="scientific">Blomia tropicalis</name>
    <name type="common">Mite</name>
    <dbReference type="NCBI Taxonomy" id="40697"/>
    <lineage>
        <taxon>Eukaryota</taxon>
        <taxon>Metazoa</taxon>
        <taxon>Ecdysozoa</taxon>
        <taxon>Arthropoda</taxon>
        <taxon>Chelicerata</taxon>
        <taxon>Arachnida</taxon>
        <taxon>Acari</taxon>
        <taxon>Acariformes</taxon>
        <taxon>Sarcoptiformes</taxon>
        <taxon>Astigmata</taxon>
        <taxon>Glycyphagoidea</taxon>
        <taxon>Echimyopodidae</taxon>
        <taxon>Blomia</taxon>
    </lineage>
</organism>
<evidence type="ECO:0000256" key="4">
    <source>
        <dbReference type="ARBA" id="ARBA00004872"/>
    </source>
</evidence>